<accession>U9U983</accession>
<dbReference type="AlphaFoldDB" id="U9U983"/>
<reference evidence="2" key="1">
    <citation type="submission" date="2013-07" db="EMBL/GenBank/DDBJ databases">
        <title>The genome of an arbuscular mycorrhizal fungus provides insights into the evolution of the oldest plant symbiosis.</title>
        <authorList>
            <consortium name="DOE Joint Genome Institute"/>
            <person name="Tisserant E."/>
            <person name="Malbreil M."/>
            <person name="Kuo A."/>
            <person name="Kohler A."/>
            <person name="Symeonidi A."/>
            <person name="Balestrini R."/>
            <person name="Charron P."/>
            <person name="Duensing N."/>
            <person name="Frei-dit-Frey N."/>
            <person name="Gianinazzi-Pearson V."/>
            <person name="Gilbert B."/>
            <person name="Handa Y."/>
            <person name="Hijri M."/>
            <person name="Kaul R."/>
            <person name="Kawaguchi M."/>
            <person name="Krajinski F."/>
            <person name="Lammers P."/>
            <person name="Lapierre D."/>
            <person name="Masclaux F.G."/>
            <person name="Murat C."/>
            <person name="Morin E."/>
            <person name="Ndikumana S."/>
            <person name="Pagni M."/>
            <person name="Petitpierre D."/>
            <person name="Requena N."/>
            <person name="Rosikiewicz P."/>
            <person name="Riley R."/>
            <person name="Saito K."/>
            <person name="San Clemente H."/>
            <person name="Shapiro H."/>
            <person name="van Tuinen D."/>
            <person name="Becard G."/>
            <person name="Bonfante P."/>
            <person name="Paszkowski U."/>
            <person name="Shachar-Hill Y."/>
            <person name="Young J.P."/>
            <person name="Sanders I.R."/>
            <person name="Henrissat B."/>
            <person name="Rensing S.A."/>
            <person name="Grigoriev I.V."/>
            <person name="Corradi N."/>
            <person name="Roux C."/>
            <person name="Martin F."/>
        </authorList>
    </citation>
    <scope>NUCLEOTIDE SEQUENCE</scope>
    <source>
        <strain evidence="2">DAOM 197198</strain>
    </source>
</reference>
<organism evidence="2">
    <name type="scientific">Rhizophagus irregularis (strain DAOM 181602 / DAOM 197198 / MUCL 43194)</name>
    <name type="common">Arbuscular mycorrhizal fungus</name>
    <name type="synonym">Glomus intraradices</name>
    <dbReference type="NCBI Taxonomy" id="747089"/>
    <lineage>
        <taxon>Eukaryota</taxon>
        <taxon>Fungi</taxon>
        <taxon>Fungi incertae sedis</taxon>
        <taxon>Mucoromycota</taxon>
        <taxon>Glomeromycotina</taxon>
        <taxon>Glomeromycetes</taxon>
        <taxon>Glomerales</taxon>
        <taxon>Glomeraceae</taxon>
        <taxon>Rhizophagus</taxon>
    </lineage>
</organism>
<feature type="region of interest" description="Disordered" evidence="1">
    <location>
        <begin position="14"/>
        <end position="46"/>
    </location>
</feature>
<dbReference type="VEuPathDB" id="FungiDB:RhiirFUN_006871"/>
<dbReference type="EMBL" id="KI285215">
    <property type="protein sequence ID" value="ESA12161.1"/>
    <property type="molecule type" value="Genomic_DNA"/>
</dbReference>
<dbReference type="HOGENOM" id="CLU_1441748_0_0_1"/>
<feature type="compositionally biased region" description="Basic and acidic residues" evidence="1">
    <location>
        <begin position="14"/>
        <end position="24"/>
    </location>
</feature>
<feature type="compositionally biased region" description="Basic and acidic residues" evidence="1">
    <location>
        <begin position="130"/>
        <end position="156"/>
    </location>
</feature>
<proteinExistence type="predicted"/>
<gene>
    <name evidence="2" type="ORF">GLOINDRAFT_27456</name>
</gene>
<evidence type="ECO:0000313" key="2">
    <source>
        <dbReference type="EMBL" id="ESA12161.1"/>
    </source>
</evidence>
<protein>
    <submittedName>
        <fullName evidence="2">Uncharacterized protein</fullName>
    </submittedName>
</protein>
<evidence type="ECO:0000256" key="1">
    <source>
        <dbReference type="SAM" id="MobiDB-lite"/>
    </source>
</evidence>
<name>U9U983_RHIID</name>
<feature type="region of interest" description="Disordered" evidence="1">
    <location>
        <begin position="130"/>
        <end position="188"/>
    </location>
</feature>
<sequence length="188" mass="21801">MEVITKERIKLQEKKDENLEEKQKASRNSKTSKPESKTKCQQAAPKVQKEIIDTRIKKRKIDEILEIYRSTMEEDLGKGLQMKSQDELIGKDGVYKKRTGINKFIVPTHTTSKGDKFVDALSSLLSTIPRSKEEHEELDDLNNKFSERLEKKKQDDTIQEGTSSKEKDKFNKNKKRVVTIQRNDSDSE</sequence>